<dbReference type="PROSITE" id="PS50076">
    <property type="entry name" value="DNAJ_2"/>
    <property type="match status" value="1"/>
</dbReference>
<evidence type="ECO:0000313" key="4">
    <source>
        <dbReference type="EMBL" id="SDJ98703.1"/>
    </source>
</evidence>
<dbReference type="AlphaFoldDB" id="A0A1G8Y7J8"/>
<evidence type="ECO:0000256" key="2">
    <source>
        <dbReference type="SAM" id="Phobius"/>
    </source>
</evidence>
<feature type="transmembrane region" description="Helical" evidence="2">
    <location>
        <begin position="259"/>
        <end position="279"/>
    </location>
</feature>
<dbReference type="SUPFAM" id="SSF46565">
    <property type="entry name" value="Chaperone J-domain"/>
    <property type="match status" value="1"/>
</dbReference>
<proteinExistence type="predicted"/>
<feature type="compositionally biased region" description="Basic and acidic residues" evidence="1">
    <location>
        <begin position="27"/>
        <end position="37"/>
    </location>
</feature>
<protein>
    <submittedName>
        <fullName evidence="4">DnaJ domain-containing protein</fullName>
    </submittedName>
</protein>
<name>A0A1G8Y7J8_9EURY</name>
<dbReference type="PRINTS" id="PR00625">
    <property type="entry name" value="JDOMAIN"/>
</dbReference>
<dbReference type="CDD" id="cd06257">
    <property type="entry name" value="DnaJ"/>
    <property type="match status" value="1"/>
</dbReference>
<accession>A0A1G8Y7J8</accession>
<feature type="region of interest" description="Disordered" evidence="1">
    <location>
        <begin position="27"/>
        <end position="63"/>
    </location>
</feature>
<organism evidence="4 5">
    <name type="scientific">Halovenus aranensis</name>
    <dbReference type="NCBI Taxonomy" id="890420"/>
    <lineage>
        <taxon>Archaea</taxon>
        <taxon>Methanobacteriati</taxon>
        <taxon>Methanobacteriota</taxon>
        <taxon>Stenosarchaea group</taxon>
        <taxon>Halobacteria</taxon>
        <taxon>Halobacteriales</taxon>
        <taxon>Haloarculaceae</taxon>
        <taxon>Halovenus</taxon>
    </lineage>
</organism>
<keyword evidence="2" id="KW-0472">Membrane</keyword>
<evidence type="ECO:0000313" key="5">
    <source>
        <dbReference type="Proteomes" id="UP000198856"/>
    </source>
</evidence>
<keyword evidence="5" id="KW-1185">Reference proteome</keyword>
<gene>
    <name evidence="4" type="ORF">SAMN05216226_113118</name>
</gene>
<dbReference type="InterPro" id="IPR036869">
    <property type="entry name" value="J_dom_sf"/>
</dbReference>
<keyword evidence="2" id="KW-0812">Transmembrane</keyword>
<feature type="compositionally biased region" description="Polar residues" evidence="1">
    <location>
        <begin position="80"/>
        <end position="95"/>
    </location>
</feature>
<dbReference type="InterPro" id="IPR001623">
    <property type="entry name" value="DnaJ_domain"/>
</dbReference>
<dbReference type="PANTHER" id="PTHR44825:SF1">
    <property type="entry name" value="DNAJ HOMOLOG SUBFAMILY C MEMBER 4"/>
    <property type="match status" value="1"/>
</dbReference>
<feature type="transmembrane region" description="Helical" evidence="2">
    <location>
        <begin position="206"/>
        <end position="223"/>
    </location>
</feature>
<dbReference type="Pfam" id="PF00226">
    <property type="entry name" value="DnaJ"/>
    <property type="match status" value="1"/>
</dbReference>
<reference evidence="4 5" key="1">
    <citation type="submission" date="2016-10" db="EMBL/GenBank/DDBJ databases">
        <authorList>
            <person name="de Groot N.N."/>
        </authorList>
    </citation>
    <scope>NUCLEOTIDE SEQUENCE [LARGE SCALE GENOMIC DNA]</scope>
    <source>
        <strain evidence="4 5">IBRC-M10015</strain>
    </source>
</reference>
<feature type="transmembrane region" description="Helical" evidence="2">
    <location>
        <begin position="181"/>
        <end position="200"/>
    </location>
</feature>
<dbReference type="OrthoDB" id="11397at2157"/>
<feature type="region of interest" description="Disordered" evidence="1">
    <location>
        <begin position="76"/>
        <end position="156"/>
    </location>
</feature>
<feature type="compositionally biased region" description="Basic and acidic residues" evidence="1">
    <location>
        <begin position="49"/>
        <end position="63"/>
    </location>
</feature>
<dbReference type="STRING" id="890420.SAMN05216226_113118"/>
<evidence type="ECO:0000259" key="3">
    <source>
        <dbReference type="PROSITE" id="PS50076"/>
    </source>
</evidence>
<dbReference type="RefSeq" id="WP_092703890.1">
    <property type="nucleotide sequence ID" value="NZ_FNFC01000013.1"/>
</dbReference>
<evidence type="ECO:0000256" key="1">
    <source>
        <dbReference type="SAM" id="MobiDB-lite"/>
    </source>
</evidence>
<sequence>MGETYYELLGVSEDASTDEIEQAYREQLKQTHPDVSDSRAANEQTKQLIEAKETLTDPHERARYDRLGHIAYVGDDTEGTTESAASPTGDTPTSQDETRDASRRQARASGQHGRQAASKQATQQHARRQTTAENVGAGARWAQSAAAEDTGDTAQSADQAYAVERGGDAMRFGGIFRDQHAFVLLGTTFLVYPVLLFGALSPTFPLAVNLFVAACIVFIIAFLQSVPEVGLVVFGGWSVLLPPLLFLWLGIGLLSVEGILALTAVFFPLGLSALTRVAIRPMTAG</sequence>
<feature type="compositionally biased region" description="Low complexity" evidence="1">
    <location>
        <begin position="120"/>
        <end position="147"/>
    </location>
</feature>
<feature type="transmembrane region" description="Helical" evidence="2">
    <location>
        <begin position="230"/>
        <end position="253"/>
    </location>
</feature>
<keyword evidence="2" id="KW-1133">Transmembrane helix</keyword>
<dbReference type="Proteomes" id="UP000198856">
    <property type="component" value="Unassembled WGS sequence"/>
</dbReference>
<dbReference type="EMBL" id="FNFC01000013">
    <property type="protein sequence ID" value="SDJ98703.1"/>
    <property type="molecule type" value="Genomic_DNA"/>
</dbReference>
<dbReference type="InterPro" id="IPR052763">
    <property type="entry name" value="DnaJ_C4"/>
</dbReference>
<dbReference type="Gene3D" id="1.10.287.110">
    <property type="entry name" value="DnaJ domain"/>
    <property type="match status" value="1"/>
</dbReference>
<dbReference type="PANTHER" id="PTHR44825">
    <property type="match status" value="1"/>
</dbReference>
<dbReference type="SMART" id="SM00271">
    <property type="entry name" value="DnaJ"/>
    <property type="match status" value="1"/>
</dbReference>
<feature type="domain" description="J" evidence="3">
    <location>
        <begin position="4"/>
        <end position="68"/>
    </location>
</feature>